<dbReference type="HOGENOM" id="CLU_047037_2_0_7"/>
<comment type="caution">
    <text evidence="1">The sequence shown here is derived from an EMBL/GenBank/DDBJ whole genome shotgun (WGS) entry which is preliminary data.</text>
</comment>
<dbReference type="PANTHER" id="PTHR17985">
    <property type="entry name" value="SER/THR-RICH PROTEIN T10 IN DGCR REGION"/>
    <property type="match status" value="1"/>
</dbReference>
<sequence length="258" mass="29290">MCIIALMFQTVPHYPIVIAANRDEYYSRFALGPRVLQRHPIIWGGRDLQASGSWLGVNAHGLVVGLTNRRLSDEQANDDERRSRGLLCLDALRLLRPADVASWLVSETPERYNPFNLLVMDAESALWIAYDGKPEVCWLESGLHILANQNLNDDDSLRVQRARDLIEPMQGWSLHELRPHLERACSDHQDNVTDRETLCMHREETQYGTVSSSILAIKPGLQQSCYLYADGHPCEAAYHDYSYLFTSTQNSPLDSLPL</sequence>
<dbReference type="Gene3D" id="3.60.60.10">
    <property type="entry name" value="Penicillin V Acylase, Chain A"/>
    <property type="match status" value="1"/>
</dbReference>
<evidence type="ECO:0000313" key="2">
    <source>
        <dbReference type="Proteomes" id="UP000019141"/>
    </source>
</evidence>
<evidence type="ECO:0000313" key="1">
    <source>
        <dbReference type="EMBL" id="ETW94781.1"/>
    </source>
</evidence>
<keyword evidence="2" id="KW-1185">Reference proteome</keyword>
<evidence type="ECO:0008006" key="3">
    <source>
        <dbReference type="Google" id="ProtNLM"/>
    </source>
</evidence>
<protein>
    <recommendedName>
        <fullName evidence="3">NRDE family protein</fullName>
    </recommendedName>
</protein>
<gene>
    <name evidence="1" type="ORF">ETSY1_33375</name>
</gene>
<dbReference type="Pfam" id="PF05742">
    <property type="entry name" value="TANGO2"/>
    <property type="match status" value="1"/>
</dbReference>
<dbReference type="AlphaFoldDB" id="W4LBW3"/>
<dbReference type="EMBL" id="AZHW01001006">
    <property type="protein sequence ID" value="ETW94781.1"/>
    <property type="molecule type" value="Genomic_DNA"/>
</dbReference>
<accession>W4LBW3</accession>
<reference evidence="1 2" key="1">
    <citation type="journal article" date="2014" name="Nature">
        <title>An environmental bacterial taxon with a large and distinct metabolic repertoire.</title>
        <authorList>
            <person name="Wilson M.C."/>
            <person name="Mori T."/>
            <person name="Ruckert C."/>
            <person name="Uria A.R."/>
            <person name="Helf M.J."/>
            <person name="Takada K."/>
            <person name="Gernert C."/>
            <person name="Steffens U.A."/>
            <person name="Heycke N."/>
            <person name="Schmitt S."/>
            <person name="Rinke C."/>
            <person name="Helfrich E.J."/>
            <person name="Brachmann A.O."/>
            <person name="Gurgui C."/>
            <person name="Wakimoto T."/>
            <person name="Kracht M."/>
            <person name="Crusemann M."/>
            <person name="Hentschel U."/>
            <person name="Abe I."/>
            <person name="Matsunaga S."/>
            <person name="Kalinowski J."/>
            <person name="Takeyama H."/>
            <person name="Piel J."/>
        </authorList>
    </citation>
    <scope>NUCLEOTIDE SEQUENCE [LARGE SCALE GENOMIC DNA]</scope>
    <source>
        <strain evidence="2">TSY1</strain>
    </source>
</reference>
<dbReference type="PANTHER" id="PTHR17985:SF8">
    <property type="entry name" value="TRANSPORT AND GOLGI ORGANIZATION PROTEIN 2 HOMOLOG"/>
    <property type="match status" value="1"/>
</dbReference>
<organism evidence="1 2">
    <name type="scientific">Entotheonella factor</name>
    <dbReference type="NCBI Taxonomy" id="1429438"/>
    <lineage>
        <taxon>Bacteria</taxon>
        <taxon>Pseudomonadati</taxon>
        <taxon>Nitrospinota/Tectimicrobiota group</taxon>
        <taxon>Candidatus Tectimicrobiota</taxon>
        <taxon>Candidatus Entotheonellia</taxon>
        <taxon>Candidatus Entotheonellales</taxon>
        <taxon>Candidatus Entotheonellaceae</taxon>
        <taxon>Candidatus Entotheonella</taxon>
    </lineage>
</organism>
<dbReference type="InterPro" id="IPR008551">
    <property type="entry name" value="TANGO2"/>
</dbReference>
<proteinExistence type="predicted"/>
<dbReference type="Proteomes" id="UP000019141">
    <property type="component" value="Unassembled WGS sequence"/>
</dbReference>
<name>W4LBW3_ENTF1</name>